<dbReference type="NCBIfam" id="NF010566">
    <property type="entry name" value="PRK13959.1-4"/>
    <property type="match status" value="1"/>
</dbReference>
<reference evidence="8 9" key="1">
    <citation type="submission" date="2016-10" db="EMBL/GenBank/DDBJ databases">
        <authorList>
            <person name="de Groot N.N."/>
        </authorList>
    </citation>
    <scope>NUCLEOTIDE SEQUENCE [LARGE SCALE GENOMIC DNA]</scope>
    <source>
        <strain evidence="8 9">SP2</strain>
    </source>
</reference>
<dbReference type="OMA" id="CEPFKVE"/>
<comment type="catalytic activity">
    <reaction evidence="6">
        <text>5-amino-1-(5-phospho-D-ribosyl)imidazole-4-carboxylate + L-aspartate + ATP = (2S)-2-[5-amino-1-(5-phospho-beta-D-ribosyl)imidazole-4-carboxamido]succinate + ADP + phosphate + 2 H(+)</text>
        <dbReference type="Rhea" id="RHEA:22628"/>
        <dbReference type="ChEBI" id="CHEBI:15378"/>
        <dbReference type="ChEBI" id="CHEBI:29991"/>
        <dbReference type="ChEBI" id="CHEBI:30616"/>
        <dbReference type="ChEBI" id="CHEBI:43474"/>
        <dbReference type="ChEBI" id="CHEBI:58443"/>
        <dbReference type="ChEBI" id="CHEBI:77657"/>
        <dbReference type="ChEBI" id="CHEBI:456216"/>
        <dbReference type="EC" id="6.3.2.6"/>
    </reaction>
</comment>
<dbReference type="Gene3D" id="3.30.200.20">
    <property type="entry name" value="Phosphorylase Kinase, domain 1"/>
    <property type="match status" value="1"/>
</dbReference>
<dbReference type="GO" id="GO:0005524">
    <property type="term" value="F:ATP binding"/>
    <property type="evidence" value="ECO:0007669"/>
    <property type="project" value="UniProtKB-KW"/>
</dbReference>
<evidence type="ECO:0000256" key="5">
    <source>
        <dbReference type="ARBA" id="ARBA00022840"/>
    </source>
</evidence>
<dbReference type="AlphaFoldDB" id="A0A1I3TNK9"/>
<comment type="pathway">
    <text evidence="1 6">Purine metabolism; IMP biosynthesis via de novo pathway; 5-amino-1-(5-phospho-D-ribosyl)imidazole-4-carboxamide from 5-amino-1-(5-phospho-D-ribosyl)imidazole-4-carboxylate: step 1/2.</text>
</comment>
<dbReference type="GO" id="GO:0006189">
    <property type="term" value="P:'de novo' IMP biosynthetic process"/>
    <property type="evidence" value="ECO:0007669"/>
    <property type="project" value="UniProtKB-UniRule"/>
</dbReference>
<evidence type="ECO:0000256" key="2">
    <source>
        <dbReference type="ARBA" id="ARBA00022598"/>
    </source>
</evidence>
<dbReference type="Proteomes" id="UP000182829">
    <property type="component" value="Unassembled WGS sequence"/>
</dbReference>
<evidence type="ECO:0000256" key="3">
    <source>
        <dbReference type="ARBA" id="ARBA00022741"/>
    </source>
</evidence>
<keyword evidence="2 6" id="KW-0436">Ligase</keyword>
<dbReference type="EC" id="6.3.2.6" evidence="6"/>
<evidence type="ECO:0000259" key="7">
    <source>
        <dbReference type="Pfam" id="PF01259"/>
    </source>
</evidence>
<organism evidence="8 9">
    <name type="scientific">Natronobacterium gregoryi</name>
    <dbReference type="NCBI Taxonomy" id="44930"/>
    <lineage>
        <taxon>Archaea</taxon>
        <taxon>Methanobacteriati</taxon>
        <taxon>Methanobacteriota</taxon>
        <taxon>Stenosarchaea group</taxon>
        <taxon>Halobacteria</taxon>
        <taxon>Halobacteriales</taxon>
        <taxon>Natrialbaceae</taxon>
        <taxon>Natronobacterium</taxon>
    </lineage>
</organism>
<evidence type="ECO:0000313" key="9">
    <source>
        <dbReference type="Proteomes" id="UP000182829"/>
    </source>
</evidence>
<keyword evidence="4 6" id="KW-0658">Purine biosynthesis</keyword>
<dbReference type="UniPathway" id="UPA00074">
    <property type="reaction ID" value="UER00131"/>
</dbReference>
<proteinExistence type="inferred from homology"/>
<accession>A0A1I3TNK9</accession>
<gene>
    <name evidence="6" type="primary">purC</name>
    <name evidence="8" type="ORF">SAMN05443661_16515</name>
</gene>
<dbReference type="Pfam" id="PF01259">
    <property type="entry name" value="SAICAR_synt"/>
    <property type="match status" value="1"/>
</dbReference>
<dbReference type="HAMAP" id="MF_00137">
    <property type="entry name" value="SAICAR_synth"/>
    <property type="match status" value="1"/>
</dbReference>
<dbReference type="EMBL" id="FORO01000065">
    <property type="protein sequence ID" value="SFJ72200.1"/>
    <property type="molecule type" value="Genomic_DNA"/>
</dbReference>
<dbReference type="GO" id="GO:0005737">
    <property type="term" value="C:cytoplasm"/>
    <property type="evidence" value="ECO:0007669"/>
    <property type="project" value="TreeGrafter"/>
</dbReference>
<protein>
    <recommendedName>
        <fullName evidence="6">Phosphoribosylaminoimidazole-succinocarboxamide synthase</fullName>
        <ecNumber evidence="6">6.3.2.6</ecNumber>
    </recommendedName>
    <alternativeName>
        <fullName evidence="6">SAICAR synthetase</fullName>
    </alternativeName>
</protein>
<dbReference type="PANTHER" id="PTHR43700:SF1">
    <property type="entry name" value="PHOSPHORIBOSYLAMINOIMIDAZOLE-SUCCINOCARBOXAMIDE SYNTHASE"/>
    <property type="match status" value="1"/>
</dbReference>
<keyword evidence="5 6" id="KW-0067">ATP-binding</keyword>
<dbReference type="GO" id="GO:0004639">
    <property type="term" value="F:phosphoribosylaminoimidazolesuccinocarboxamide synthase activity"/>
    <property type="evidence" value="ECO:0007669"/>
    <property type="project" value="UniProtKB-UniRule"/>
</dbReference>
<keyword evidence="3 6" id="KW-0547">Nucleotide-binding</keyword>
<feature type="domain" description="SAICAR synthetase/ADE2 N-terminal" evidence="7">
    <location>
        <begin position="22"/>
        <end position="278"/>
    </location>
</feature>
<dbReference type="SUPFAM" id="SSF56104">
    <property type="entry name" value="SAICAR synthase-like"/>
    <property type="match status" value="1"/>
</dbReference>
<dbReference type="InterPro" id="IPR028923">
    <property type="entry name" value="SAICAR_synt/ADE2_N"/>
</dbReference>
<evidence type="ECO:0000256" key="1">
    <source>
        <dbReference type="ARBA" id="ARBA00004672"/>
    </source>
</evidence>
<evidence type="ECO:0000256" key="4">
    <source>
        <dbReference type="ARBA" id="ARBA00022755"/>
    </source>
</evidence>
<dbReference type="PANTHER" id="PTHR43700">
    <property type="entry name" value="PHOSPHORIBOSYLAMINOIMIDAZOLE-SUCCINOCARBOXAMIDE SYNTHASE"/>
    <property type="match status" value="1"/>
</dbReference>
<sequence length="344" mass="38236">MAAVTSVKEFRVEEAATDDELGRGAFVFTDDYSVFDWGKMPDTIPDKGASLCAMGAFNFELLESDGIPTHYRGVVPDGDDDPIALEDVSEPPREMAIDLTQVPDLPNDGREYDYDSYHGDAGENYLIPLEVVFRNQVPIGSSLRRRTDPADHGLGLDSWPAEAVDLEAPIVEFSTKYEESDRYLDRKEADTIAGIADIADLESIAREVNRLVTDRAQEAGLDHQDGKIECCYYDGEIRVADVVGTFDENRFSYEGTQLSKEVLRQYHKRTQPDWVRAVEAAKAEAKQDGVADWKSLCEERPASLEDDVLETARDMYCAGTNAYVGRELFDAPPLSSAIGAVRRL</sequence>
<dbReference type="Gene3D" id="3.30.470.20">
    <property type="entry name" value="ATP-grasp fold, B domain"/>
    <property type="match status" value="1"/>
</dbReference>
<name>A0A1I3TNK9_9EURY</name>
<comment type="similarity">
    <text evidence="6">Belongs to the SAICAR synthetase family.</text>
</comment>
<evidence type="ECO:0000313" key="8">
    <source>
        <dbReference type="EMBL" id="SFJ72200.1"/>
    </source>
</evidence>
<evidence type="ECO:0000256" key="6">
    <source>
        <dbReference type="HAMAP-Rule" id="MF_00137"/>
    </source>
</evidence>